<dbReference type="InterPro" id="IPR029464">
    <property type="entry name" value="HSDR_N"/>
</dbReference>
<sequence length="846" mass="97696">MRLDQILDTSKLKYFSSQEIRALENRLIATTDQKGNIAYQVSCLVRNKKVLLKPEEVIRQLFIAQLMQQYGYPLERIRVEHSINFGRNSNNRADVVVLDDKAQSVYLVAELKSPQHKDGVAQAKSYANATGAPLCVWCNGKDFAVFHRKESKTVKGLYTFTELRHFPRGDQSIEDTSSERFTYIDLQKQDILQSNRVSLKDKILLIEDDVLANSGENAFEEVFKLIFAKLYDELQAYRYDEEKIKEYHKLEKQGADRGQLLELYQSMRSLEFALRDEDNESLNQRIQDLFTKAKEKWQGIFAKESKIALTPDHLEICVGSLQKCKFFNSNLEVIDDAFEYLANKDSKGEKGQFFTPRYVIDMCVRMLNPKEGESMIDPASGSCGFPIHTCFYVWRQIYQALNLPESEMFTADKKPLEATEYVEKHIFAIDFDPRTTRISKMLNLIAGDGHSNVFKLNSLDFTKWHAQKDIDKATKAFNKNFEDLEKKLPEEEREKDDRKRSYKCFEFDLVMANPPFAGNIKENEILKHYTLRQTITLRDITATHEDREKREDLVETEAGYKKRRVNQKVSPTTKQTKQEKIVEEAIAQGHIFEKPPTYLEMLNHPGYLIKTPSGYQQIVANECKQITRDILFIERSLNLLKPGGRMAIVLPQGRFNNASDQNIRTFIAERARILAVVGLHPNVFKPHTGTKTSVLFVQKWDDKSFPKQEDYNIFFATMQEPSKDNSGDKIYVKQEFVKIQRTTEGQTSTDELSQNDFDAIYPDLEAANFIEFEGCKISQEEYKKLKPAQQAQATIQSATLESRPLLDKHGHLIVKHDLFNHEGLTQDGIAEAFIEFAKSEGLSFWQ</sequence>
<dbReference type="EMBL" id="CDMH01000049">
    <property type="protein sequence ID" value="CRF42922.1"/>
    <property type="molecule type" value="Genomic_DNA"/>
</dbReference>
<comment type="similarity">
    <text evidence="1">Belongs to the N(4)/N(6)-methyltransferase family.</text>
</comment>
<evidence type="ECO:0000313" key="7">
    <source>
        <dbReference type="EMBL" id="CRF44817.1"/>
    </source>
</evidence>
<feature type="domain" description="DNA methylase adenine-specific" evidence="3">
    <location>
        <begin position="625"/>
        <end position="754"/>
    </location>
</feature>
<dbReference type="Proteomes" id="UP000045175">
    <property type="component" value="Unassembled WGS sequence"/>
</dbReference>
<evidence type="ECO:0000313" key="10">
    <source>
        <dbReference type="Proteomes" id="UP000045175"/>
    </source>
</evidence>
<dbReference type="PRINTS" id="PR00507">
    <property type="entry name" value="N12N6MTFRASE"/>
</dbReference>
<feature type="domain" description="DNA methylase adenine-specific" evidence="3">
    <location>
        <begin position="332"/>
        <end position="531"/>
    </location>
</feature>
<dbReference type="Pfam" id="PF02384">
    <property type="entry name" value="N6_Mtase"/>
    <property type="match status" value="2"/>
</dbReference>
<evidence type="ECO:0000256" key="1">
    <source>
        <dbReference type="ARBA" id="ARBA00006594"/>
    </source>
</evidence>
<dbReference type="Proteomes" id="UP000041394">
    <property type="component" value="Unassembled WGS sequence"/>
</dbReference>
<name>A0A0K2X8U8_9HELI</name>
<dbReference type="STRING" id="1578720.HAL011_07720"/>
<organism evidence="6 10">
    <name type="scientific">Helicobacter ailurogastricus</name>
    <dbReference type="NCBI Taxonomy" id="1578720"/>
    <lineage>
        <taxon>Bacteria</taxon>
        <taxon>Pseudomonadati</taxon>
        <taxon>Campylobacterota</taxon>
        <taxon>Epsilonproteobacteria</taxon>
        <taxon>Campylobacterales</taxon>
        <taxon>Helicobacteraceae</taxon>
        <taxon>Helicobacter</taxon>
    </lineage>
</organism>
<evidence type="ECO:0000256" key="2">
    <source>
        <dbReference type="SAM" id="Coils"/>
    </source>
</evidence>
<reference evidence="8" key="2">
    <citation type="submission" date="2014-12" db="EMBL/GenBank/DDBJ databases">
        <authorList>
            <person name="Smet A."/>
        </authorList>
    </citation>
    <scope>NUCLEOTIDE SEQUENCE [LARGE SCALE GENOMIC DNA]</scope>
</reference>
<dbReference type="Gene3D" id="3.40.50.150">
    <property type="entry name" value="Vaccinia Virus protein VP39"/>
    <property type="match status" value="1"/>
</dbReference>
<reference evidence="6" key="1">
    <citation type="submission" date="2014-12" db="EMBL/GenBank/DDBJ databases">
        <title>Whole genome sequences of four Staphylococcus schleiferi canine isolates.</title>
        <authorList>
            <person name="Misic A.M."/>
            <person name="Cain C."/>
            <person name="Morris D.O."/>
            <person name="Rankin S."/>
            <person name="Beiting D."/>
        </authorList>
    </citation>
    <scope>NUCLEOTIDE SEQUENCE</scope>
    <source>
        <strain evidence="5">ASB11</strain>
        <strain evidence="6">ASB13</strain>
        <strain evidence="7">ASB9</strain>
    </source>
</reference>
<evidence type="ECO:0000313" key="9">
    <source>
        <dbReference type="Proteomes" id="UP000041394"/>
    </source>
</evidence>
<feature type="domain" description="Type I restriction enzyme R protein N-terminal" evidence="4">
    <location>
        <begin position="54"/>
        <end position="157"/>
    </location>
</feature>
<dbReference type="GO" id="GO:0003677">
    <property type="term" value="F:DNA binding"/>
    <property type="evidence" value="ECO:0007669"/>
    <property type="project" value="InterPro"/>
</dbReference>
<dbReference type="InterPro" id="IPR003356">
    <property type="entry name" value="DNA_methylase_A-5"/>
</dbReference>
<gene>
    <name evidence="5" type="ORF">HAL011_07720</name>
    <name evidence="6" type="ORF">HAL013_11350</name>
    <name evidence="7" type="ORF">HAL09_14290</name>
</gene>
<proteinExistence type="inferred from homology"/>
<reference evidence="9 10" key="3">
    <citation type="submission" date="2014-12" db="EMBL/GenBank/DDBJ databases">
        <authorList>
            <person name="Jaenicke S."/>
        </authorList>
    </citation>
    <scope>NUCLEOTIDE SEQUENCE [LARGE SCALE GENOMIC DNA]</scope>
</reference>
<accession>A0A0K2X8U8</accession>
<dbReference type="Pfam" id="PF13588">
    <property type="entry name" value="HSDR_N_2"/>
    <property type="match status" value="1"/>
</dbReference>
<evidence type="ECO:0000313" key="8">
    <source>
        <dbReference type="Proteomes" id="UP000038622"/>
    </source>
</evidence>
<dbReference type="RefSeq" id="WP_053941525.1">
    <property type="nucleotide sequence ID" value="NZ_CDMH01000049.1"/>
</dbReference>
<evidence type="ECO:0000313" key="6">
    <source>
        <dbReference type="EMBL" id="CRF42922.1"/>
    </source>
</evidence>
<dbReference type="PANTHER" id="PTHR42998">
    <property type="entry name" value="TYPE I RESTRICTION ENZYME HINDVIIP M PROTEIN-RELATED"/>
    <property type="match status" value="1"/>
</dbReference>
<dbReference type="AlphaFoldDB" id="A0A0K2X8U8"/>
<dbReference type="PANTHER" id="PTHR42998:SF1">
    <property type="entry name" value="TYPE I RESTRICTION ENZYME HINDI METHYLASE SUBUNIT"/>
    <property type="match status" value="1"/>
</dbReference>
<dbReference type="Gene3D" id="3.90.1570.30">
    <property type="match status" value="1"/>
</dbReference>
<dbReference type="OrthoDB" id="9784823at2"/>
<dbReference type="GO" id="GO:0008170">
    <property type="term" value="F:N-methyltransferase activity"/>
    <property type="evidence" value="ECO:0007669"/>
    <property type="project" value="InterPro"/>
</dbReference>
<protein>
    <submittedName>
        <fullName evidence="6">Type I restriction-modification enzyme M subunit</fullName>
    </submittedName>
</protein>
<dbReference type="SUPFAM" id="SSF53335">
    <property type="entry name" value="S-adenosyl-L-methionine-dependent methyltransferases"/>
    <property type="match status" value="1"/>
</dbReference>
<evidence type="ECO:0000259" key="4">
    <source>
        <dbReference type="Pfam" id="PF13588"/>
    </source>
</evidence>
<dbReference type="InterPro" id="IPR029063">
    <property type="entry name" value="SAM-dependent_MTases_sf"/>
</dbReference>
<dbReference type="EMBL" id="CDML01000025">
    <property type="protein sequence ID" value="CRF40996.1"/>
    <property type="molecule type" value="Genomic_DNA"/>
</dbReference>
<dbReference type="InterPro" id="IPR052916">
    <property type="entry name" value="Type-I_RE_MTase_Subunit"/>
</dbReference>
<dbReference type="Proteomes" id="UP000038622">
    <property type="component" value="Unassembled WGS sequence"/>
</dbReference>
<keyword evidence="2" id="KW-0175">Coiled coil</keyword>
<evidence type="ECO:0000313" key="5">
    <source>
        <dbReference type="EMBL" id="CRF40996.1"/>
    </source>
</evidence>
<dbReference type="EMBL" id="CDMN01000058">
    <property type="protein sequence ID" value="CRF44817.1"/>
    <property type="molecule type" value="Genomic_DNA"/>
</dbReference>
<feature type="coiled-coil region" evidence="2">
    <location>
        <begin position="474"/>
        <end position="501"/>
    </location>
</feature>
<keyword evidence="8" id="KW-1185">Reference proteome</keyword>
<evidence type="ECO:0000259" key="3">
    <source>
        <dbReference type="Pfam" id="PF02384"/>
    </source>
</evidence>